<reference evidence="14 15" key="1">
    <citation type="journal article" date="2020" name="Microorganisms">
        <title>Osmotic Adaptation and Compatible Solute Biosynthesis of Phototrophic Bacteria as Revealed from Genome Analyses.</title>
        <authorList>
            <person name="Imhoff J.F."/>
            <person name="Rahn T."/>
            <person name="Kunzel S."/>
            <person name="Keller A."/>
            <person name="Neulinger S.C."/>
        </authorList>
    </citation>
    <scope>NUCLEOTIDE SEQUENCE [LARGE SCALE GENOMIC DNA]</scope>
    <source>
        <strain evidence="14 15">DSM 15116</strain>
    </source>
</reference>
<evidence type="ECO:0000313" key="15">
    <source>
        <dbReference type="Proteomes" id="UP000738126"/>
    </source>
</evidence>
<comment type="cofactor">
    <cofactor evidence="2">
        <name>Zn(2+)</name>
        <dbReference type="ChEBI" id="CHEBI:29105"/>
    </cofactor>
</comment>
<sequence length="188" mass="20177">MAHGPAIPEVDTASGRIASARWVPSPNEGPRPPGCGLELIVIHAISLPPGGFGGGWIDRLFTNRLPPDAHPAFREIAALRVSAHALIDREGALTQYVRLHRRAWHAGRSRYAGRSECNDFSVGIELEGDEVTPYTPAQYASLAGLLRALRAAYPGLAQAPVVGHSDIAPARKTDPGPAFDWERLRAAL</sequence>
<dbReference type="NCBIfam" id="NF008758">
    <property type="entry name" value="PRK11789.1"/>
    <property type="match status" value="1"/>
</dbReference>
<dbReference type="PANTHER" id="PTHR30417:SF4">
    <property type="entry name" value="1,6-ANHYDRO-N-ACETYLMURAMYL-L-ALANINE AMIDASE AMPD"/>
    <property type="match status" value="1"/>
</dbReference>
<dbReference type="EC" id="3.5.1.28" evidence="5"/>
<dbReference type="InterPro" id="IPR002502">
    <property type="entry name" value="Amidase_domain"/>
</dbReference>
<organism evidence="14 15">
    <name type="scientific">Halorhodospira neutriphila</name>
    <dbReference type="NCBI Taxonomy" id="168379"/>
    <lineage>
        <taxon>Bacteria</taxon>
        <taxon>Pseudomonadati</taxon>
        <taxon>Pseudomonadota</taxon>
        <taxon>Gammaproteobacteria</taxon>
        <taxon>Chromatiales</taxon>
        <taxon>Ectothiorhodospiraceae</taxon>
        <taxon>Halorhodospira</taxon>
    </lineage>
</organism>
<keyword evidence="15" id="KW-1185">Reference proteome</keyword>
<dbReference type="Pfam" id="PF01510">
    <property type="entry name" value="Amidase_2"/>
    <property type="match status" value="1"/>
</dbReference>
<evidence type="ECO:0000256" key="2">
    <source>
        <dbReference type="ARBA" id="ARBA00001947"/>
    </source>
</evidence>
<keyword evidence="10" id="KW-0961">Cell wall biogenesis/degradation</keyword>
<dbReference type="PANTHER" id="PTHR30417">
    <property type="entry name" value="N-ACETYLMURAMOYL-L-ALANINE AMIDASE AMID"/>
    <property type="match status" value="1"/>
</dbReference>
<gene>
    <name evidence="14" type="ORF">CKO13_04100</name>
</gene>
<evidence type="ECO:0000256" key="7">
    <source>
        <dbReference type="ARBA" id="ARBA00022723"/>
    </source>
</evidence>
<dbReference type="Gene3D" id="3.40.80.10">
    <property type="entry name" value="Peptidoglycan recognition protein-like"/>
    <property type="match status" value="1"/>
</dbReference>
<evidence type="ECO:0000313" key="14">
    <source>
        <dbReference type="EMBL" id="MBK1726219.1"/>
    </source>
</evidence>
<keyword evidence="6" id="KW-0963">Cytoplasm</keyword>
<evidence type="ECO:0000259" key="13">
    <source>
        <dbReference type="SMART" id="SM00644"/>
    </source>
</evidence>
<evidence type="ECO:0000256" key="9">
    <source>
        <dbReference type="ARBA" id="ARBA00022833"/>
    </source>
</evidence>
<name>A0ABS1E7G1_9GAMM</name>
<dbReference type="SMART" id="SM00644">
    <property type="entry name" value="Ami_2"/>
    <property type="match status" value="1"/>
</dbReference>
<evidence type="ECO:0000256" key="11">
    <source>
        <dbReference type="ARBA" id="ARBA00039257"/>
    </source>
</evidence>
<comment type="similarity">
    <text evidence="4">Belongs to the N-acetylmuramoyl-L-alanine amidase 2 family.</text>
</comment>
<evidence type="ECO:0000256" key="12">
    <source>
        <dbReference type="ARBA" id="ARBA00042615"/>
    </source>
</evidence>
<protein>
    <recommendedName>
        <fullName evidence="11">1,6-anhydro-N-acetylmuramyl-L-alanine amidase AmpD</fullName>
        <ecNumber evidence="5">3.5.1.28</ecNumber>
    </recommendedName>
    <alternativeName>
        <fullName evidence="12">N-acetylmuramoyl-L-alanine amidase</fullName>
    </alternativeName>
</protein>
<dbReference type="EMBL" id="NRSH01000029">
    <property type="protein sequence ID" value="MBK1726219.1"/>
    <property type="molecule type" value="Genomic_DNA"/>
</dbReference>
<feature type="domain" description="N-acetylmuramoyl-L-alanine amidase" evidence="13">
    <location>
        <begin position="25"/>
        <end position="176"/>
    </location>
</feature>
<evidence type="ECO:0000256" key="3">
    <source>
        <dbReference type="ARBA" id="ARBA00004496"/>
    </source>
</evidence>
<dbReference type="CDD" id="cd06583">
    <property type="entry name" value="PGRP"/>
    <property type="match status" value="1"/>
</dbReference>
<accession>A0ABS1E7G1</accession>
<comment type="catalytic activity">
    <reaction evidence="1">
        <text>Hydrolyzes the link between N-acetylmuramoyl residues and L-amino acid residues in certain cell-wall glycopeptides.</text>
        <dbReference type="EC" id="3.5.1.28"/>
    </reaction>
</comment>
<dbReference type="InterPro" id="IPR051206">
    <property type="entry name" value="NAMLAA_amidase_2"/>
</dbReference>
<dbReference type="InterPro" id="IPR036505">
    <property type="entry name" value="Amidase/PGRP_sf"/>
</dbReference>
<comment type="subcellular location">
    <subcellularLocation>
        <location evidence="3">Cytoplasm</location>
    </subcellularLocation>
</comment>
<keyword evidence="8" id="KW-0378">Hydrolase</keyword>
<evidence type="ECO:0000256" key="8">
    <source>
        <dbReference type="ARBA" id="ARBA00022801"/>
    </source>
</evidence>
<evidence type="ECO:0000256" key="10">
    <source>
        <dbReference type="ARBA" id="ARBA00023316"/>
    </source>
</evidence>
<comment type="caution">
    <text evidence="14">The sequence shown here is derived from an EMBL/GenBank/DDBJ whole genome shotgun (WGS) entry which is preliminary data.</text>
</comment>
<dbReference type="RefSeq" id="WP_200257089.1">
    <property type="nucleotide sequence ID" value="NZ_NRSH01000029.1"/>
</dbReference>
<evidence type="ECO:0000256" key="5">
    <source>
        <dbReference type="ARBA" id="ARBA00011901"/>
    </source>
</evidence>
<evidence type="ECO:0000256" key="1">
    <source>
        <dbReference type="ARBA" id="ARBA00001561"/>
    </source>
</evidence>
<keyword evidence="7" id="KW-0479">Metal-binding</keyword>
<dbReference type="Proteomes" id="UP000738126">
    <property type="component" value="Unassembled WGS sequence"/>
</dbReference>
<keyword evidence="9" id="KW-0862">Zinc</keyword>
<evidence type="ECO:0000256" key="4">
    <source>
        <dbReference type="ARBA" id="ARBA00007553"/>
    </source>
</evidence>
<dbReference type="SUPFAM" id="SSF55846">
    <property type="entry name" value="N-acetylmuramoyl-L-alanine amidase-like"/>
    <property type="match status" value="1"/>
</dbReference>
<evidence type="ECO:0000256" key="6">
    <source>
        <dbReference type="ARBA" id="ARBA00022490"/>
    </source>
</evidence>
<proteinExistence type="inferred from homology"/>